<dbReference type="InterPro" id="IPR027417">
    <property type="entry name" value="P-loop_NTPase"/>
</dbReference>
<gene>
    <name evidence="1" type="ORF">SAMN05421637_1725</name>
</gene>
<dbReference type="EMBL" id="FNZI01000003">
    <property type="protein sequence ID" value="SEJ40200.1"/>
    <property type="molecule type" value="Genomic_DNA"/>
</dbReference>
<protein>
    <submittedName>
        <fullName evidence="1">Sulfotransferase family protein</fullName>
    </submittedName>
</protein>
<keyword evidence="2" id="KW-1185">Reference proteome</keyword>
<dbReference type="GO" id="GO:0006790">
    <property type="term" value="P:sulfur compound metabolic process"/>
    <property type="evidence" value="ECO:0007669"/>
    <property type="project" value="TreeGrafter"/>
</dbReference>
<dbReference type="Gene3D" id="3.40.50.300">
    <property type="entry name" value="P-loop containing nucleotide triphosphate hydrolases"/>
    <property type="match status" value="1"/>
</dbReference>
<reference evidence="2" key="1">
    <citation type="submission" date="2016-10" db="EMBL/GenBank/DDBJ databases">
        <authorList>
            <person name="Varghese N."/>
        </authorList>
    </citation>
    <scope>NUCLEOTIDE SEQUENCE [LARGE SCALE GENOMIC DNA]</scope>
    <source>
        <strain evidence="2">DSM 24868</strain>
    </source>
</reference>
<dbReference type="SUPFAM" id="SSF52540">
    <property type="entry name" value="P-loop containing nucleoside triphosphate hydrolases"/>
    <property type="match status" value="1"/>
</dbReference>
<evidence type="ECO:0000313" key="2">
    <source>
        <dbReference type="Proteomes" id="UP000183315"/>
    </source>
</evidence>
<dbReference type="PANTHER" id="PTHR10704:SF4">
    <property type="entry name" value="CARBOHYDRATE SULFOTRANSFERASE 6"/>
    <property type="match status" value="1"/>
</dbReference>
<dbReference type="GO" id="GO:0006044">
    <property type="term" value="P:N-acetylglucosamine metabolic process"/>
    <property type="evidence" value="ECO:0007669"/>
    <property type="project" value="TreeGrafter"/>
</dbReference>
<keyword evidence="1" id="KW-0808">Transferase</keyword>
<dbReference type="Proteomes" id="UP000183315">
    <property type="component" value="Unassembled WGS sequence"/>
</dbReference>
<dbReference type="RefSeq" id="WP_042213591.1">
    <property type="nucleotide sequence ID" value="NZ_BBLU01000004.1"/>
</dbReference>
<dbReference type="GO" id="GO:0001517">
    <property type="term" value="F:N-acetylglucosamine 6-O-sulfotransferase activity"/>
    <property type="evidence" value="ECO:0007669"/>
    <property type="project" value="TreeGrafter"/>
</dbReference>
<proteinExistence type="predicted"/>
<dbReference type="STRING" id="1043493.SAMN05421637_1725"/>
<dbReference type="OrthoDB" id="663914at2"/>
<dbReference type="AlphaFoldDB" id="A0A1H6YSA5"/>
<dbReference type="PANTHER" id="PTHR10704">
    <property type="entry name" value="CARBOHYDRATE SULFOTRANSFERASE"/>
    <property type="match status" value="1"/>
</dbReference>
<accession>A0A1H6YSA5</accession>
<name>A0A1H6YSA5_9MICO</name>
<dbReference type="InterPro" id="IPR051135">
    <property type="entry name" value="Gal/GlcNAc/GalNAc_ST"/>
</dbReference>
<dbReference type="Pfam" id="PF13469">
    <property type="entry name" value="Sulfotransfer_3"/>
    <property type="match status" value="1"/>
</dbReference>
<sequence length="310" mass="34899">MPKQNVIYVASIGRSGSTLLESMLGAHSAIETVGEAHIWPHEERSDIRPCSCGELMSSCPFWRAVADEVPLAEMMGPGIDFFREHHNAGRTLRPRLLRQMSPAWRASADAHAEINAYAANNARLFEAFSHQMREQCGRAPEWIVDASKDPYRLLWFARSGMFNLKVVHVTKDPVAFSYSVTRTEIEAGQRAKSIYLGARQTGAWVAQNALVSRIATNVLQPADYMHLRYEDFATDPHAAFEQVCSFVGVAYESDAVRNFRSGNMHTVAGNPMRYESRPIELDERWRDRLPAANKWVAAALSVPVKRRMGY</sequence>
<evidence type="ECO:0000313" key="1">
    <source>
        <dbReference type="EMBL" id="SEJ40200.1"/>
    </source>
</evidence>
<organism evidence="1 2">
    <name type="scientific">Demequina mangrovi</name>
    <dbReference type="NCBI Taxonomy" id="1043493"/>
    <lineage>
        <taxon>Bacteria</taxon>
        <taxon>Bacillati</taxon>
        <taxon>Actinomycetota</taxon>
        <taxon>Actinomycetes</taxon>
        <taxon>Micrococcales</taxon>
        <taxon>Demequinaceae</taxon>
        <taxon>Demequina</taxon>
    </lineage>
</organism>